<feature type="compositionally biased region" description="Basic residues" evidence="3">
    <location>
        <begin position="7"/>
        <end position="17"/>
    </location>
</feature>
<feature type="compositionally biased region" description="Polar residues" evidence="3">
    <location>
        <begin position="24"/>
        <end position="35"/>
    </location>
</feature>
<dbReference type="GO" id="GO:0000956">
    <property type="term" value="P:nuclear-transcribed mRNA catabolic process"/>
    <property type="evidence" value="ECO:0007669"/>
    <property type="project" value="TreeGrafter"/>
</dbReference>
<dbReference type="EMBL" id="MTYJ01000096">
    <property type="protein sequence ID" value="OQV14958.1"/>
    <property type="molecule type" value="Genomic_DNA"/>
</dbReference>
<keyword evidence="2" id="KW-0378">Hydrolase</keyword>
<dbReference type="GO" id="GO:0046872">
    <property type="term" value="F:metal ion binding"/>
    <property type="evidence" value="ECO:0007669"/>
    <property type="project" value="UniProtKB-KW"/>
</dbReference>
<evidence type="ECO:0000256" key="2">
    <source>
        <dbReference type="RuleBase" id="RU367113"/>
    </source>
</evidence>
<keyword evidence="2" id="KW-0547">Nucleotide-binding</keyword>
<evidence type="ECO:0000313" key="6">
    <source>
        <dbReference type="Proteomes" id="UP000192578"/>
    </source>
</evidence>
<proteinExistence type="inferred from homology"/>
<keyword evidence="2" id="KW-0479">Metal-binding</keyword>
<gene>
    <name evidence="5" type="ORF">BV898_10862</name>
</gene>
<dbReference type="GO" id="GO:0005634">
    <property type="term" value="C:nucleus"/>
    <property type="evidence" value="ECO:0007669"/>
    <property type="project" value="UniProtKB-SubCell"/>
</dbReference>
<dbReference type="Proteomes" id="UP000192578">
    <property type="component" value="Unassembled WGS sequence"/>
</dbReference>
<comment type="subcellular location">
    <subcellularLocation>
        <location evidence="2">Nucleus</location>
    </subcellularLocation>
</comment>
<comment type="similarity">
    <text evidence="1 2">Belongs to the DXO/Dom3Z family.</text>
</comment>
<evidence type="ECO:0000259" key="4">
    <source>
        <dbReference type="Pfam" id="PF08652"/>
    </source>
</evidence>
<comment type="cofactor">
    <cofactor evidence="2">
        <name>a divalent metal cation</name>
        <dbReference type="ChEBI" id="CHEBI:60240"/>
    </cofactor>
</comment>
<keyword evidence="6" id="KW-1185">Reference proteome</keyword>
<dbReference type="InterPro" id="IPR039039">
    <property type="entry name" value="RAI1-like_fam"/>
</dbReference>
<dbReference type="AlphaFoldDB" id="A0A1W0WIB9"/>
<reference evidence="6" key="1">
    <citation type="submission" date="2017-01" db="EMBL/GenBank/DDBJ databases">
        <title>Comparative genomics of anhydrobiosis in the tardigrade Hypsibius dujardini.</title>
        <authorList>
            <person name="Yoshida Y."/>
            <person name="Koutsovoulos G."/>
            <person name="Laetsch D."/>
            <person name="Stevens L."/>
            <person name="Kumar S."/>
            <person name="Horikawa D."/>
            <person name="Ishino K."/>
            <person name="Komine S."/>
            <person name="Tomita M."/>
            <person name="Blaxter M."/>
            <person name="Arakawa K."/>
        </authorList>
    </citation>
    <scope>NUCLEOTIDE SEQUENCE [LARGE SCALE GENOMIC DNA]</scope>
    <source>
        <strain evidence="6">Z151</strain>
    </source>
</reference>
<feature type="domain" description="RAI1-like" evidence="4">
    <location>
        <begin position="64"/>
        <end position="403"/>
    </location>
</feature>
<dbReference type="InterPro" id="IPR013961">
    <property type="entry name" value="RAI1"/>
</dbReference>
<dbReference type="GO" id="GO:0004518">
    <property type="term" value="F:nuclease activity"/>
    <property type="evidence" value="ECO:0007669"/>
    <property type="project" value="UniProtKB-KW"/>
</dbReference>
<dbReference type="GO" id="GO:0110155">
    <property type="term" value="P:NAD-cap decapping"/>
    <property type="evidence" value="ECO:0007669"/>
    <property type="project" value="TreeGrafter"/>
</dbReference>
<dbReference type="Pfam" id="PF08652">
    <property type="entry name" value="RAI1"/>
    <property type="match status" value="1"/>
</dbReference>
<comment type="function">
    <text evidence="2">Decapping enzyme for NAD-capped RNAs: specifically hydrolyzes the nicotinamide adenine dinucleotide (NAD) cap from a subset of RNAs by removing the entire NAD moiety from the 5'-end of an NAD-capped RNA.</text>
</comment>
<comment type="caution">
    <text evidence="5">The sequence shown here is derived from an EMBL/GenBank/DDBJ whole genome shotgun (WGS) entry which is preliminary data.</text>
</comment>
<evidence type="ECO:0000256" key="1">
    <source>
        <dbReference type="ARBA" id="ARBA00006562"/>
    </source>
</evidence>
<sequence>MYYGGRGRGRGGGRGRGRGGGASSYPNRRASQSLQADDGGDTFVLEPKSKWARVGIRPADVRVEEVGSYSMYGDLDHWESLEPRRDRSLMRMMSLDCTGQQTTPVDFNLDKGYSAEALDGVLFKQQLPVMMKWAILNAEDPKLVAVKEEVDIVSTCTLLADLMQGLYEYSPENMVFGAARVNGKVVVGSLIRPDIHGITQGGNAARFGMGSQDHAKFWGRRFEVYMSADNGAGDAEGLNDKVAAPRFRTVLHTKLRDLNLLLAAGVDAANPFVDVPYPQKYVDFVTAGIQNFGEGKENRLYGGHMLRWWSNNVLNGTGTLHAGVHDNGLVLRVKTFRIDELPPIVQAKEASTRRQYWSAEVCLGFVHALLKFVLTKVVQPHDRVLYEFTCPKEVGAFTCREVPPSTVGHDYLQGDVEDFLA</sequence>
<dbReference type="PANTHER" id="PTHR12395:SF9">
    <property type="entry name" value="DECAPPING AND EXORIBONUCLEASE PROTEIN"/>
    <property type="match status" value="1"/>
</dbReference>
<keyword evidence="2" id="KW-0539">Nucleus</keyword>
<dbReference type="GO" id="GO:0034353">
    <property type="term" value="F:mRNA 5'-diphosphatase activity"/>
    <property type="evidence" value="ECO:0007669"/>
    <property type="project" value="TreeGrafter"/>
</dbReference>
<keyword evidence="2" id="KW-0694">RNA-binding</keyword>
<accession>A0A1W0WIB9</accession>
<evidence type="ECO:0000256" key="3">
    <source>
        <dbReference type="SAM" id="MobiDB-lite"/>
    </source>
</evidence>
<keyword evidence="2" id="KW-0540">Nuclease</keyword>
<dbReference type="GO" id="GO:0003723">
    <property type="term" value="F:RNA binding"/>
    <property type="evidence" value="ECO:0007669"/>
    <property type="project" value="UniProtKB-KW"/>
</dbReference>
<organism evidence="5 6">
    <name type="scientific">Hypsibius exemplaris</name>
    <name type="common">Freshwater tardigrade</name>
    <dbReference type="NCBI Taxonomy" id="2072580"/>
    <lineage>
        <taxon>Eukaryota</taxon>
        <taxon>Metazoa</taxon>
        <taxon>Ecdysozoa</taxon>
        <taxon>Tardigrada</taxon>
        <taxon>Eutardigrada</taxon>
        <taxon>Parachela</taxon>
        <taxon>Hypsibioidea</taxon>
        <taxon>Hypsibiidae</taxon>
        <taxon>Hypsibius</taxon>
    </lineage>
</organism>
<dbReference type="GO" id="GO:0000166">
    <property type="term" value="F:nucleotide binding"/>
    <property type="evidence" value="ECO:0007669"/>
    <property type="project" value="UniProtKB-KW"/>
</dbReference>
<feature type="region of interest" description="Disordered" evidence="3">
    <location>
        <begin position="1"/>
        <end position="42"/>
    </location>
</feature>
<dbReference type="PANTHER" id="PTHR12395">
    <property type="entry name" value="DOM-3 RELATED"/>
    <property type="match status" value="1"/>
</dbReference>
<name>A0A1W0WIB9_HYPEX</name>
<evidence type="ECO:0000313" key="5">
    <source>
        <dbReference type="EMBL" id="OQV14958.1"/>
    </source>
</evidence>
<dbReference type="EC" id="3.6.1.-" evidence="2"/>
<protein>
    <recommendedName>
        <fullName evidence="2">Decapping nuclease</fullName>
        <ecNumber evidence="2">3.6.1.-</ecNumber>
    </recommendedName>
</protein>
<dbReference type="GO" id="GO:0005829">
    <property type="term" value="C:cytosol"/>
    <property type="evidence" value="ECO:0007669"/>
    <property type="project" value="TreeGrafter"/>
</dbReference>